<feature type="transmembrane region" description="Helical" evidence="8">
    <location>
        <begin position="161"/>
        <end position="179"/>
    </location>
</feature>
<evidence type="ECO:0000259" key="9">
    <source>
        <dbReference type="Pfam" id="PF01757"/>
    </source>
</evidence>
<dbReference type="GO" id="GO:0005886">
    <property type="term" value="C:plasma membrane"/>
    <property type="evidence" value="ECO:0007669"/>
    <property type="project" value="UniProtKB-SubCell"/>
</dbReference>
<evidence type="ECO:0000313" key="11">
    <source>
        <dbReference type="Proteomes" id="UP000642993"/>
    </source>
</evidence>
<feature type="domain" description="Acyltransferase 3" evidence="9">
    <location>
        <begin position="49"/>
        <end position="344"/>
    </location>
</feature>
<comment type="subcellular location">
    <subcellularLocation>
        <location evidence="1">Cell membrane</location>
        <topology evidence="1">Multi-pass membrane protein</topology>
    </subcellularLocation>
</comment>
<feature type="transmembrane region" description="Helical" evidence="8">
    <location>
        <begin position="270"/>
        <end position="292"/>
    </location>
</feature>
<dbReference type="InterPro" id="IPR002656">
    <property type="entry name" value="Acyl_transf_3_dom"/>
</dbReference>
<dbReference type="Pfam" id="PF01757">
    <property type="entry name" value="Acyl_transf_3"/>
    <property type="match status" value="1"/>
</dbReference>
<feature type="transmembrane region" description="Helical" evidence="8">
    <location>
        <begin position="186"/>
        <end position="204"/>
    </location>
</feature>
<dbReference type="GO" id="GO:0009246">
    <property type="term" value="P:enterobacterial common antigen biosynthetic process"/>
    <property type="evidence" value="ECO:0007669"/>
    <property type="project" value="TreeGrafter"/>
</dbReference>
<comment type="caution">
    <text evidence="10">The sequence shown here is derived from an EMBL/GenBank/DDBJ whole genome shotgun (WGS) entry which is preliminary data.</text>
</comment>
<feature type="transmembrane region" description="Helical" evidence="8">
    <location>
        <begin position="304"/>
        <end position="326"/>
    </location>
</feature>
<dbReference type="PANTHER" id="PTHR40074:SF4">
    <property type="entry name" value="INNER MEMBRANE PROTEIN YCFT"/>
    <property type="match status" value="1"/>
</dbReference>
<evidence type="ECO:0000313" key="10">
    <source>
        <dbReference type="EMBL" id="MBD8507890.1"/>
    </source>
</evidence>
<dbReference type="Proteomes" id="UP000642993">
    <property type="component" value="Unassembled WGS sequence"/>
</dbReference>
<evidence type="ECO:0000256" key="7">
    <source>
        <dbReference type="SAM" id="MobiDB-lite"/>
    </source>
</evidence>
<feature type="transmembrane region" description="Helical" evidence="8">
    <location>
        <begin position="332"/>
        <end position="352"/>
    </location>
</feature>
<organism evidence="10 11">
    <name type="scientific">Lolliginicoccus lacisalsi</name>
    <dbReference type="NCBI Taxonomy" id="2742202"/>
    <lineage>
        <taxon>Bacteria</taxon>
        <taxon>Bacillati</taxon>
        <taxon>Actinomycetota</taxon>
        <taxon>Actinomycetes</taxon>
        <taxon>Mycobacteriales</taxon>
        <taxon>Hoyosellaceae</taxon>
        <taxon>Lolliginicoccus</taxon>
    </lineage>
</organism>
<keyword evidence="6 8" id="KW-0472">Membrane</keyword>
<evidence type="ECO:0000256" key="8">
    <source>
        <dbReference type="SAM" id="Phobius"/>
    </source>
</evidence>
<keyword evidence="3" id="KW-1003">Cell membrane</keyword>
<keyword evidence="5 8" id="KW-1133">Transmembrane helix</keyword>
<comment type="similarity">
    <text evidence="2">Belongs to the acyltransferase 3 family.</text>
</comment>
<feature type="transmembrane region" description="Helical" evidence="8">
    <location>
        <begin position="53"/>
        <end position="73"/>
    </location>
</feature>
<evidence type="ECO:0000256" key="5">
    <source>
        <dbReference type="ARBA" id="ARBA00022989"/>
    </source>
</evidence>
<reference evidence="10" key="1">
    <citation type="submission" date="2020-09" db="EMBL/GenBank/DDBJ databases">
        <title>Hoyosella lacisalsi sp. nov., a halotolerant actinobacterium isolated from soil of Lake Gudzhirganskoe.</title>
        <authorList>
            <person name="Yang Q."/>
            <person name="Guo P.Y."/>
            <person name="Liu S.W."/>
            <person name="Li F.N."/>
            <person name="Sun C.H."/>
        </authorList>
    </citation>
    <scope>NUCLEOTIDE SEQUENCE</scope>
    <source>
        <strain evidence="10">G463</strain>
    </source>
</reference>
<dbReference type="AlphaFoldDB" id="A0A927PM54"/>
<keyword evidence="10" id="KW-0808">Transferase</keyword>
<gene>
    <name evidence="10" type="ORF">HT102_15480</name>
</gene>
<evidence type="ECO:0000256" key="6">
    <source>
        <dbReference type="ARBA" id="ARBA00023136"/>
    </source>
</evidence>
<feature type="transmembrane region" description="Helical" evidence="8">
    <location>
        <begin position="93"/>
        <end position="112"/>
    </location>
</feature>
<name>A0A927PM54_9ACTN</name>
<dbReference type="PANTHER" id="PTHR40074">
    <property type="entry name" value="O-ACETYLTRANSFERASE WECH"/>
    <property type="match status" value="1"/>
</dbReference>
<feature type="transmembrane region" description="Helical" evidence="8">
    <location>
        <begin position="124"/>
        <end position="141"/>
    </location>
</feature>
<evidence type="ECO:0000256" key="3">
    <source>
        <dbReference type="ARBA" id="ARBA00022475"/>
    </source>
</evidence>
<feature type="region of interest" description="Disordered" evidence="7">
    <location>
        <begin position="1"/>
        <end position="38"/>
    </location>
</feature>
<sequence>MRAMPNDPTARDAHDIDPVAPRSPSSGTSQVPDGVGVPATTRTARQRVEWVDIAKGTSIILVVLLHAANLLISKGFAPEVWETINSYLQPIRMPLFFVASGLFAQGMIAMAWPRMLRSRIAHLMYLYTLWLVVFLGVHNLLPSDVRHEGYASWMNVVGGLYMPNSALWFIYGLAVFAVAAKAMSRLPLWLQLGAAVALNIYSQYQPVVSWSWNNLAEYFIYFLLGLHARSLIISVSRRTALPWIAASIAAYAAMYYLLADAGSGTQGLTIILTTFGLAAGVLVSAAVVGTPVGGILNTVGRTTLPVYLMLDMFIAMLGYVFIKLAIINELLVVQAVAPLALAAGTVAAALYAHKLLLALRLNWLFELPPRLRGTARREA</sequence>
<evidence type="ECO:0000256" key="2">
    <source>
        <dbReference type="ARBA" id="ARBA00007400"/>
    </source>
</evidence>
<feature type="transmembrane region" description="Helical" evidence="8">
    <location>
        <begin position="210"/>
        <end position="228"/>
    </location>
</feature>
<dbReference type="EMBL" id="JACYWE010000013">
    <property type="protein sequence ID" value="MBD8507890.1"/>
    <property type="molecule type" value="Genomic_DNA"/>
</dbReference>
<keyword evidence="11" id="KW-1185">Reference proteome</keyword>
<proteinExistence type="inferred from homology"/>
<accession>A0A927PM54</accession>
<dbReference type="GO" id="GO:0016413">
    <property type="term" value="F:O-acetyltransferase activity"/>
    <property type="evidence" value="ECO:0007669"/>
    <property type="project" value="TreeGrafter"/>
</dbReference>
<evidence type="ECO:0000256" key="1">
    <source>
        <dbReference type="ARBA" id="ARBA00004651"/>
    </source>
</evidence>
<keyword evidence="4 8" id="KW-0812">Transmembrane</keyword>
<keyword evidence="10" id="KW-0012">Acyltransferase</keyword>
<feature type="transmembrane region" description="Helical" evidence="8">
    <location>
        <begin position="240"/>
        <end position="258"/>
    </location>
</feature>
<evidence type="ECO:0000256" key="4">
    <source>
        <dbReference type="ARBA" id="ARBA00022692"/>
    </source>
</evidence>
<protein>
    <submittedName>
        <fullName evidence="10">Acyltransferase family protein</fullName>
    </submittedName>
</protein>